<evidence type="ECO:0008006" key="4">
    <source>
        <dbReference type="Google" id="ProtNLM"/>
    </source>
</evidence>
<feature type="signal peptide" evidence="1">
    <location>
        <begin position="1"/>
        <end position="17"/>
    </location>
</feature>
<reference evidence="3" key="1">
    <citation type="journal article" date="2007" name="Plant Cell">
        <title>Dothideomycete-plant interactions illuminated by genome sequencing and EST analysis of the wheat pathogen Stagonospora nodorum.</title>
        <authorList>
            <person name="Hane J.K."/>
            <person name="Lowe R.G."/>
            <person name="Solomon P.S."/>
            <person name="Tan K.C."/>
            <person name="Schoch C.L."/>
            <person name="Spatafora J.W."/>
            <person name="Crous P.W."/>
            <person name="Kodira C."/>
            <person name="Birren B.W."/>
            <person name="Galagan J.E."/>
            <person name="Torriani S.F."/>
            <person name="McDonald B.A."/>
            <person name="Oliver R.P."/>
        </authorList>
    </citation>
    <scope>NUCLEOTIDE SEQUENCE [LARGE SCALE GENOMIC DNA]</scope>
    <source>
        <strain evidence="3">SN15 / ATCC MYA-4574 / FGSC 10173</strain>
    </source>
</reference>
<sequence>MHFQSLTILSLAAFAVALPASLQTRQAGVLQATTFNDISIAGGQAGNAEEEAAAAFSALDLTDPASVSKADQDFLNEVNQVANDAEKEAFNPAVEAATGTAAEAAQNSSADACVQNGKIKNKVLKLMATVIKLEAQQAQGEDVAAKLAEETKKLDNNIATDKANAGQASTAVPFDAAIAA</sequence>
<keyword evidence="1" id="KW-0732">Signal</keyword>
<dbReference type="GeneID" id="5981062"/>
<dbReference type="PANTHER" id="PTHR38849">
    <property type="entry name" value="SMALL SECRETED PROTEIN"/>
    <property type="match status" value="1"/>
</dbReference>
<gene>
    <name evidence="2" type="ORF">SNOG_13939</name>
</gene>
<dbReference type="eggNOG" id="ENOG502SA5Y">
    <property type="taxonomic scope" value="Eukaryota"/>
</dbReference>
<dbReference type="HOGENOM" id="CLU_095023_2_0_1"/>
<dbReference type="OMA" id="MYFQSFA"/>
<dbReference type="AlphaFoldDB" id="Q0U2S1"/>
<dbReference type="PANTHER" id="PTHR38849:SF1">
    <property type="entry name" value="SMALL SECRETED PROTEIN"/>
    <property type="match status" value="1"/>
</dbReference>
<evidence type="ECO:0000313" key="2">
    <source>
        <dbReference type="EMBL" id="EAT78564.1"/>
    </source>
</evidence>
<dbReference type="EMBL" id="CH445353">
    <property type="protein sequence ID" value="EAT78564.1"/>
    <property type="molecule type" value="Genomic_DNA"/>
</dbReference>
<organism evidence="2 3">
    <name type="scientific">Phaeosphaeria nodorum (strain SN15 / ATCC MYA-4574 / FGSC 10173)</name>
    <name type="common">Glume blotch fungus</name>
    <name type="synonym">Parastagonospora nodorum</name>
    <dbReference type="NCBI Taxonomy" id="321614"/>
    <lineage>
        <taxon>Eukaryota</taxon>
        <taxon>Fungi</taxon>
        <taxon>Dikarya</taxon>
        <taxon>Ascomycota</taxon>
        <taxon>Pezizomycotina</taxon>
        <taxon>Dothideomycetes</taxon>
        <taxon>Pleosporomycetidae</taxon>
        <taxon>Pleosporales</taxon>
        <taxon>Pleosporineae</taxon>
        <taxon>Phaeosphaeriaceae</taxon>
        <taxon>Parastagonospora</taxon>
    </lineage>
</organism>
<dbReference type="RefSeq" id="XP_001804139.1">
    <property type="nucleotide sequence ID" value="XM_001804087.1"/>
</dbReference>
<feature type="chain" id="PRO_5004177429" description="Small secreted protein" evidence="1">
    <location>
        <begin position="18"/>
        <end position="180"/>
    </location>
</feature>
<protein>
    <recommendedName>
        <fullName evidence="4">Small secreted protein</fullName>
    </recommendedName>
</protein>
<name>Q0U2S1_PHANO</name>
<proteinExistence type="predicted"/>
<accession>Q0U2S1</accession>
<dbReference type="KEGG" id="pno:SNOG_13939"/>
<evidence type="ECO:0000313" key="3">
    <source>
        <dbReference type="Proteomes" id="UP000001055"/>
    </source>
</evidence>
<dbReference type="InParanoid" id="Q0U2S1"/>
<dbReference type="Proteomes" id="UP000001055">
    <property type="component" value="Unassembled WGS sequence"/>
</dbReference>
<evidence type="ECO:0000256" key="1">
    <source>
        <dbReference type="SAM" id="SignalP"/>
    </source>
</evidence>
<dbReference type="VEuPathDB" id="FungiDB:JI435_139390"/>